<dbReference type="EMBL" id="JAEPRD010000051">
    <property type="protein sequence ID" value="KAG2203489.1"/>
    <property type="molecule type" value="Genomic_DNA"/>
</dbReference>
<dbReference type="PROSITE" id="PS51767">
    <property type="entry name" value="PEPTIDASE_A1"/>
    <property type="match status" value="1"/>
</dbReference>
<dbReference type="Pfam" id="PF00026">
    <property type="entry name" value="Asp"/>
    <property type="match status" value="1"/>
</dbReference>
<reference evidence="3" key="1">
    <citation type="submission" date="2020-12" db="EMBL/GenBank/DDBJ databases">
        <title>Metabolic potential, ecology and presence of endohyphal bacteria is reflected in genomic diversity of Mucoromycotina.</title>
        <authorList>
            <person name="Muszewska A."/>
            <person name="Okrasinska A."/>
            <person name="Steczkiewicz K."/>
            <person name="Drgas O."/>
            <person name="Orlowska M."/>
            <person name="Perlinska-Lenart U."/>
            <person name="Aleksandrzak-Piekarczyk T."/>
            <person name="Szatraj K."/>
            <person name="Zielenkiewicz U."/>
            <person name="Pilsyk S."/>
            <person name="Malc E."/>
            <person name="Mieczkowski P."/>
            <person name="Kruszewska J.S."/>
            <person name="Biernat P."/>
            <person name="Pawlowska J."/>
        </authorList>
    </citation>
    <scope>NUCLEOTIDE SEQUENCE</scope>
    <source>
        <strain evidence="3">WA0000017839</strain>
    </source>
</reference>
<dbReference type="Proteomes" id="UP000603453">
    <property type="component" value="Unassembled WGS sequence"/>
</dbReference>
<comment type="caution">
    <text evidence="3">The sequence shown here is derived from an EMBL/GenBank/DDBJ whole genome shotgun (WGS) entry which is preliminary data.</text>
</comment>
<evidence type="ECO:0000256" key="1">
    <source>
        <dbReference type="ARBA" id="ARBA00007447"/>
    </source>
</evidence>
<dbReference type="InterPro" id="IPR033121">
    <property type="entry name" value="PEPTIDASE_A1"/>
</dbReference>
<dbReference type="InterPro" id="IPR001461">
    <property type="entry name" value="Aspartic_peptidase_A1"/>
</dbReference>
<evidence type="ECO:0000313" key="3">
    <source>
        <dbReference type="EMBL" id="KAG2203489.1"/>
    </source>
</evidence>
<dbReference type="Gene3D" id="2.40.70.10">
    <property type="entry name" value="Acid Proteases"/>
    <property type="match status" value="1"/>
</dbReference>
<dbReference type="PANTHER" id="PTHR47966">
    <property type="entry name" value="BETA-SITE APP-CLEAVING ENZYME, ISOFORM A-RELATED"/>
    <property type="match status" value="1"/>
</dbReference>
<evidence type="ECO:0000313" key="4">
    <source>
        <dbReference type="Proteomes" id="UP000603453"/>
    </source>
</evidence>
<dbReference type="CDD" id="cd05471">
    <property type="entry name" value="pepsin_like"/>
    <property type="match status" value="1"/>
</dbReference>
<dbReference type="SUPFAM" id="SSF50630">
    <property type="entry name" value="Acid proteases"/>
    <property type="match status" value="1"/>
</dbReference>
<name>A0A8H7R2X0_9FUNG</name>
<feature type="domain" description="Peptidase A1" evidence="2">
    <location>
        <begin position="27"/>
        <end position="147"/>
    </location>
</feature>
<dbReference type="OrthoDB" id="771136at2759"/>
<comment type="similarity">
    <text evidence="1">Belongs to the peptidase A1 family.</text>
</comment>
<evidence type="ECO:0000259" key="2">
    <source>
        <dbReference type="PROSITE" id="PS51767"/>
    </source>
</evidence>
<accession>A0A8H7R2X0</accession>
<proteinExistence type="inferred from homology"/>
<gene>
    <name evidence="3" type="ORF">INT47_008216</name>
</gene>
<dbReference type="AlphaFoldDB" id="A0A8H7R2X0"/>
<protein>
    <recommendedName>
        <fullName evidence="2">Peptidase A1 domain-containing protein</fullName>
    </recommendedName>
</protein>
<dbReference type="InterPro" id="IPR034164">
    <property type="entry name" value="Pepsin-like_dom"/>
</dbReference>
<dbReference type="InterPro" id="IPR021109">
    <property type="entry name" value="Peptidase_aspartic_dom_sf"/>
</dbReference>
<keyword evidence="4" id="KW-1185">Reference proteome</keyword>
<organism evidence="3 4">
    <name type="scientific">Mucor saturninus</name>
    <dbReference type="NCBI Taxonomy" id="64648"/>
    <lineage>
        <taxon>Eukaryota</taxon>
        <taxon>Fungi</taxon>
        <taxon>Fungi incertae sedis</taxon>
        <taxon>Mucoromycota</taxon>
        <taxon>Mucoromycotina</taxon>
        <taxon>Mucoromycetes</taxon>
        <taxon>Mucorales</taxon>
        <taxon>Mucorineae</taxon>
        <taxon>Mucoraceae</taxon>
        <taxon>Mucor</taxon>
    </lineage>
</organism>
<dbReference type="PANTHER" id="PTHR47966:SF51">
    <property type="entry name" value="BETA-SITE APP-CLEAVING ENZYME, ISOFORM A-RELATED"/>
    <property type="match status" value="1"/>
</dbReference>
<dbReference type="GO" id="GO:0004190">
    <property type="term" value="F:aspartic-type endopeptidase activity"/>
    <property type="evidence" value="ECO:0007669"/>
    <property type="project" value="InterPro"/>
</dbReference>
<sequence>MTKQYDSLKGLQRKRSTKLYNDYGYRYLVDIAVGTPPQVFELAVDIGSSDLWIPDSQCPDSLCPLVKFNEANSTTYKPTSENFNIKYGTGNATGKYALDTITFAGVTIEEKQFGYVSATNNILTEVTSLSGDEVATTKLRRMNDEYI</sequence>
<dbReference type="GO" id="GO:0006508">
    <property type="term" value="P:proteolysis"/>
    <property type="evidence" value="ECO:0007669"/>
    <property type="project" value="InterPro"/>
</dbReference>